<accession>A0A9D1KUJ0</accession>
<evidence type="ECO:0000313" key="6">
    <source>
        <dbReference type="Proteomes" id="UP000824161"/>
    </source>
</evidence>
<dbReference type="EMBL" id="DVLY01000166">
    <property type="protein sequence ID" value="HIT98494.1"/>
    <property type="molecule type" value="Genomic_DNA"/>
</dbReference>
<dbReference type="PROSITE" id="PS00198">
    <property type="entry name" value="4FE4S_FER_1"/>
    <property type="match status" value="2"/>
</dbReference>
<evidence type="ECO:0000256" key="3">
    <source>
        <dbReference type="ARBA" id="ARBA00023014"/>
    </source>
</evidence>
<proteinExistence type="predicted"/>
<evidence type="ECO:0000259" key="4">
    <source>
        <dbReference type="PROSITE" id="PS51379"/>
    </source>
</evidence>
<dbReference type="InterPro" id="IPR017896">
    <property type="entry name" value="4Fe4S_Fe-S-bd"/>
</dbReference>
<evidence type="ECO:0000313" key="5">
    <source>
        <dbReference type="EMBL" id="HIT98494.1"/>
    </source>
</evidence>
<dbReference type="PANTHER" id="PTHR40447">
    <property type="entry name" value="ANAEROBIC SULFITE REDUCTASE SUBUNIT A"/>
    <property type="match status" value="1"/>
</dbReference>
<feature type="domain" description="4Fe-4S ferredoxin-type" evidence="4">
    <location>
        <begin position="221"/>
        <end position="253"/>
    </location>
</feature>
<reference evidence="5" key="1">
    <citation type="submission" date="2020-10" db="EMBL/GenBank/DDBJ databases">
        <authorList>
            <person name="Gilroy R."/>
        </authorList>
    </citation>
    <scope>NUCLEOTIDE SEQUENCE</scope>
    <source>
        <strain evidence="5">1383</strain>
    </source>
</reference>
<dbReference type="PROSITE" id="PS51379">
    <property type="entry name" value="4FE4S_FER_2"/>
    <property type="match status" value="2"/>
</dbReference>
<dbReference type="Proteomes" id="UP000824161">
    <property type="component" value="Unassembled WGS sequence"/>
</dbReference>
<keyword evidence="1" id="KW-0479">Metal-binding</keyword>
<dbReference type="PANTHER" id="PTHR40447:SF1">
    <property type="entry name" value="ANAEROBIC SULFITE REDUCTASE SUBUNIT A"/>
    <property type="match status" value="1"/>
</dbReference>
<dbReference type="SUPFAM" id="SSF46548">
    <property type="entry name" value="alpha-helical ferredoxin"/>
    <property type="match status" value="1"/>
</dbReference>
<gene>
    <name evidence="5" type="ORF">IAC44_06630</name>
</gene>
<evidence type="ECO:0000256" key="1">
    <source>
        <dbReference type="ARBA" id="ARBA00022723"/>
    </source>
</evidence>
<keyword evidence="2" id="KW-0408">Iron</keyword>
<comment type="caution">
    <text evidence="5">The sequence shown here is derived from an EMBL/GenBank/DDBJ whole genome shotgun (WGS) entry which is preliminary data.</text>
</comment>
<dbReference type="InterPro" id="IPR017900">
    <property type="entry name" value="4Fe4S_Fe_S_CS"/>
</dbReference>
<dbReference type="GO" id="GO:0051536">
    <property type="term" value="F:iron-sulfur cluster binding"/>
    <property type="evidence" value="ECO:0007669"/>
    <property type="project" value="UniProtKB-KW"/>
</dbReference>
<organism evidence="5 6">
    <name type="scientific">Candidatus Merdimorpha stercoravium</name>
    <dbReference type="NCBI Taxonomy" id="2840863"/>
    <lineage>
        <taxon>Bacteria</taxon>
        <taxon>Pseudomonadati</taxon>
        <taxon>Bacteroidota</taxon>
        <taxon>Flavobacteriia</taxon>
        <taxon>Flavobacteriales</taxon>
        <taxon>Candidatus Merdimorpha</taxon>
    </lineage>
</organism>
<protein>
    <submittedName>
        <fullName evidence="5">4Fe-4S dicluster domain-containing protein</fullName>
    </submittedName>
</protein>
<dbReference type="Pfam" id="PF17179">
    <property type="entry name" value="Fer4_22"/>
    <property type="match status" value="1"/>
</dbReference>
<evidence type="ECO:0000256" key="2">
    <source>
        <dbReference type="ARBA" id="ARBA00023004"/>
    </source>
</evidence>
<feature type="domain" description="4Fe-4S ferredoxin-type" evidence="4">
    <location>
        <begin position="300"/>
        <end position="329"/>
    </location>
</feature>
<dbReference type="GO" id="GO:0046872">
    <property type="term" value="F:metal ion binding"/>
    <property type="evidence" value="ECO:0007669"/>
    <property type="project" value="UniProtKB-KW"/>
</dbReference>
<keyword evidence="3" id="KW-0411">Iron-sulfur</keyword>
<reference evidence="5" key="2">
    <citation type="journal article" date="2021" name="PeerJ">
        <title>Extensive microbial diversity within the chicken gut microbiome revealed by metagenomics and culture.</title>
        <authorList>
            <person name="Gilroy R."/>
            <person name="Ravi A."/>
            <person name="Getino M."/>
            <person name="Pursley I."/>
            <person name="Horton D.L."/>
            <person name="Alikhan N.F."/>
            <person name="Baker D."/>
            <person name="Gharbi K."/>
            <person name="Hall N."/>
            <person name="Watson M."/>
            <person name="Adriaenssens E.M."/>
            <person name="Foster-Nyarko E."/>
            <person name="Jarju S."/>
            <person name="Secka A."/>
            <person name="Antonio M."/>
            <person name="Oren A."/>
            <person name="Chaudhuri R.R."/>
            <person name="La Ragione R."/>
            <person name="Hildebrand F."/>
            <person name="Pallen M.J."/>
        </authorList>
    </citation>
    <scope>NUCLEOTIDE SEQUENCE</scope>
    <source>
        <strain evidence="5">1383</strain>
    </source>
</reference>
<name>A0A9D1KUJ0_9FLAO</name>
<sequence length="337" mass="37524">MKTLFIRKENIPAWFSALRAAHDRILAPVRKNERVVEFAPVDTLDQVATDYVQTTRSAKEALFPRTEVLFSYRKEGREVEVEDFDPSGVPNTLLWQVRPCDAAAVFPLDAVFNWDYRDKLYNTRRERTAIVAVSCAKADGACFCTAVGGGPGSTAGSDILLTYTPEGAIAEVSTEKGERLVALSQALFEPSDGKDKEKYLAALPAAFDREQLRARLEGMFDSPVWKQQSERCLGCGACAYVCPTCSCFDIQDRSAGQTGQRLRCWDSCGFALFTQHTSGHNPRPTQATRWRQRLLHKFSYMPQRLKALGCTGCGRCSRACPVDMNLKDHLVSIADTK</sequence>
<dbReference type="AlphaFoldDB" id="A0A9D1KUJ0"/>